<proteinExistence type="predicted"/>
<dbReference type="InterPro" id="IPR013087">
    <property type="entry name" value="Znf_C2H2_type"/>
</dbReference>
<dbReference type="FunFam" id="3.30.160.60:FF:000630">
    <property type="entry name" value="Zinc finger protein 180"/>
    <property type="match status" value="1"/>
</dbReference>
<dbReference type="Gene3D" id="3.30.160.60">
    <property type="entry name" value="Classic Zinc Finger"/>
    <property type="match status" value="5"/>
</dbReference>
<dbReference type="FunFam" id="3.30.160.60:FF:000176">
    <property type="entry name" value="zinc finger protein 70"/>
    <property type="match status" value="1"/>
</dbReference>
<dbReference type="PANTHER" id="PTHR47772">
    <property type="entry name" value="ZINC FINGER PROTEIN 200"/>
    <property type="match status" value="1"/>
</dbReference>
<keyword evidence="4 9" id="KW-0863">Zinc-finger</keyword>
<keyword evidence="3" id="KW-0677">Repeat</keyword>
<feature type="domain" description="C2H2-type" evidence="10">
    <location>
        <begin position="11"/>
        <end position="38"/>
    </location>
</feature>
<evidence type="ECO:0000256" key="1">
    <source>
        <dbReference type="ARBA" id="ARBA00004123"/>
    </source>
</evidence>
<evidence type="ECO:0000259" key="10">
    <source>
        <dbReference type="PROSITE" id="PS50157"/>
    </source>
</evidence>
<evidence type="ECO:0000313" key="11">
    <source>
        <dbReference type="EMBL" id="KAK7497747.1"/>
    </source>
</evidence>
<feature type="domain" description="C2H2-type" evidence="10">
    <location>
        <begin position="138"/>
        <end position="165"/>
    </location>
</feature>
<dbReference type="Proteomes" id="UP001519460">
    <property type="component" value="Unassembled WGS sequence"/>
</dbReference>
<sequence>MRECATELVQFCCPKCNRIFKRIDRFRRHLREHAGVKPYICEMCGCSFAIKSLLTAHRSHKHGEQITHKSRKHRPAVEEQLPCAVCGKTFNTKSTLHAHEKNVHQNVRPYLCQQCGATFPHESSLKIHLETHSEERPYVCEECGKGFKTRLTMQRHSVVHTSERPYGAYIVAMNVQHKAEWTST</sequence>
<comment type="subcellular location">
    <subcellularLocation>
        <location evidence="1">Nucleus</location>
    </subcellularLocation>
</comment>
<protein>
    <recommendedName>
        <fullName evidence="10">C2H2-type domain-containing protein</fullName>
    </recommendedName>
</protein>
<comment type="caution">
    <text evidence="11">The sequence shown here is derived from an EMBL/GenBank/DDBJ whole genome shotgun (WGS) entry which is preliminary data.</text>
</comment>
<keyword evidence="12" id="KW-1185">Reference proteome</keyword>
<evidence type="ECO:0000313" key="12">
    <source>
        <dbReference type="Proteomes" id="UP001519460"/>
    </source>
</evidence>
<dbReference type="PROSITE" id="PS00028">
    <property type="entry name" value="ZINC_FINGER_C2H2_1"/>
    <property type="match status" value="5"/>
</dbReference>
<evidence type="ECO:0000256" key="2">
    <source>
        <dbReference type="ARBA" id="ARBA00022723"/>
    </source>
</evidence>
<dbReference type="GO" id="GO:0005634">
    <property type="term" value="C:nucleus"/>
    <property type="evidence" value="ECO:0007669"/>
    <property type="project" value="UniProtKB-SubCell"/>
</dbReference>
<evidence type="ECO:0000256" key="9">
    <source>
        <dbReference type="PROSITE-ProRule" id="PRU00042"/>
    </source>
</evidence>
<evidence type="ECO:0000256" key="3">
    <source>
        <dbReference type="ARBA" id="ARBA00022737"/>
    </source>
</evidence>
<keyword evidence="5" id="KW-0862">Zinc</keyword>
<feature type="domain" description="C2H2-type" evidence="10">
    <location>
        <begin position="81"/>
        <end position="109"/>
    </location>
</feature>
<evidence type="ECO:0000256" key="7">
    <source>
        <dbReference type="ARBA" id="ARBA00023163"/>
    </source>
</evidence>
<evidence type="ECO:0000256" key="5">
    <source>
        <dbReference type="ARBA" id="ARBA00022833"/>
    </source>
</evidence>
<dbReference type="InterPro" id="IPR036236">
    <property type="entry name" value="Znf_C2H2_sf"/>
</dbReference>
<evidence type="ECO:0000256" key="8">
    <source>
        <dbReference type="ARBA" id="ARBA00023242"/>
    </source>
</evidence>
<keyword evidence="6" id="KW-0805">Transcription regulation</keyword>
<keyword evidence="7" id="KW-0804">Transcription</keyword>
<dbReference type="PROSITE" id="PS50157">
    <property type="entry name" value="ZINC_FINGER_C2H2_2"/>
    <property type="match status" value="5"/>
</dbReference>
<feature type="domain" description="C2H2-type" evidence="10">
    <location>
        <begin position="110"/>
        <end position="137"/>
    </location>
</feature>
<keyword evidence="2" id="KW-0479">Metal-binding</keyword>
<dbReference type="FunFam" id="3.30.160.60:FF:000446">
    <property type="entry name" value="Zinc finger protein"/>
    <property type="match status" value="1"/>
</dbReference>
<dbReference type="PANTHER" id="PTHR47772:SF13">
    <property type="entry name" value="GASTRULA ZINC FINGER PROTEIN XLCGF49.1-LIKE-RELATED"/>
    <property type="match status" value="1"/>
</dbReference>
<evidence type="ECO:0000256" key="4">
    <source>
        <dbReference type="ARBA" id="ARBA00022771"/>
    </source>
</evidence>
<evidence type="ECO:0000256" key="6">
    <source>
        <dbReference type="ARBA" id="ARBA00023015"/>
    </source>
</evidence>
<dbReference type="EMBL" id="JACVVK020000055">
    <property type="protein sequence ID" value="KAK7497747.1"/>
    <property type="molecule type" value="Genomic_DNA"/>
</dbReference>
<dbReference type="GO" id="GO:0008270">
    <property type="term" value="F:zinc ion binding"/>
    <property type="evidence" value="ECO:0007669"/>
    <property type="project" value="UniProtKB-KW"/>
</dbReference>
<dbReference type="InterPro" id="IPR050636">
    <property type="entry name" value="C2H2-ZF_domain-containing"/>
</dbReference>
<feature type="domain" description="C2H2-type" evidence="10">
    <location>
        <begin position="39"/>
        <end position="73"/>
    </location>
</feature>
<organism evidence="11 12">
    <name type="scientific">Batillaria attramentaria</name>
    <dbReference type="NCBI Taxonomy" id="370345"/>
    <lineage>
        <taxon>Eukaryota</taxon>
        <taxon>Metazoa</taxon>
        <taxon>Spiralia</taxon>
        <taxon>Lophotrochozoa</taxon>
        <taxon>Mollusca</taxon>
        <taxon>Gastropoda</taxon>
        <taxon>Caenogastropoda</taxon>
        <taxon>Sorbeoconcha</taxon>
        <taxon>Cerithioidea</taxon>
        <taxon>Batillariidae</taxon>
        <taxon>Batillaria</taxon>
    </lineage>
</organism>
<dbReference type="AlphaFoldDB" id="A0ABD0LDV7"/>
<dbReference type="SMART" id="SM00355">
    <property type="entry name" value="ZnF_C2H2"/>
    <property type="match status" value="5"/>
</dbReference>
<name>A0ABD0LDV7_9CAEN</name>
<gene>
    <name evidence="11" type="ORF">BaRGS_00010881</name>
</gene>
<keyword evidence="8" id="KW-0539">Nucleus</keyword>
<accession>A0ABD0LDV7</accession>
<dbReference type="SUPFAM" id="SSF57667">
    <property type="entry name" value="beta-beta-alpha zinc fingers"/>
    <property type="match status" value="3"/>
</dbReference>
<dbReference type="Pfam" id="PF00096">
    <property type="entry name" value="zf-C2H2"/>
    <property type="match status" value="5"/>
</dbReference>
<reference evidence="11 12" key="1">
    <citation type="journal article" date="2023" name="Sci. Data">
        <title>Genome assembly of the Korean intertidal mud-creeper Batillaria attramentaria.</title>
        <authorList>
            <person name="Patra A.K."/>
            <person name="Ho P.T."/>
            <person name="Jun S."/>
            <person name="Lee S.J."/>
            <person name="Kim Y."/>
            <person name="Won Y.J."/>
        </authorList>
    </citation>
    <scope>NUCLEOTIDE SEQUENCE [LARGE SCALE GENOMIC DNA]</scope>
    <source>
        <strain evidence="11">Wonlab-2016</strain>
    </source>
</reference>